<dbReference type="RefSeq" id="WP_132220519.1">
    <property type="nucleotide sequence ID" value="NZ_SMGO01000001.1"/>
</dbReference>
<dbReference type="AlphaFoldDB" id="A0A4R1LZR8"/>
<organism evidence="2 3">
    <name type="scientific">Albibacterium bauzanense</name>
    <dbReference type="NCBI Taxonomy" id="653929"/>
    <lineage>
        <taxon>Bacteria</taxon>
        <taxon>Pseudomonadati</taxon>
        <taxon>Bacteroidota</taxon>
        <taxon>Sphingobacteriia</taxon>
        <taxon>Sphingobacteriales</taxon>
        <taxon>Sphingobacteriaceae</taxon>
        <taxon>Albibacterium</taxon>
    </lineage>
</organism>
<dbReference type="Proteomes" id="UP000294616">
    <property type="component" value="Unassembled WGS sequence"/>
</dbReference>
<proteinExistence type="predicted"/>
<gene>
    <name evidence="2" type="ORF">C8N28_0129</name>
</gene>
<feature type="signal peptide" evidence="1">
    <location>
        <begin position="1"/>
        <end position="21"/>
    </location>
</feature>
<name>A0A4R1LZR8_9SPHI</name>
<keyword evidence="1" id="KW-0732">Signal</keyword>
<accession>A0A4R1LZR8</accession>
<keyword evidence="3" id="KW-1185">Reference proteome</keyword>
<reference evidence="2 3" key="1">
    <citation type="submission" date="2019-03" db="EMBL/GenBank/DDBJ databases">
        <title>Genomic Encyclopedia of Archaeal and Bacterial Type Strains, Phase II (KMG-II): from individual species to whole genera.</title>
        <authorList>
            <person name="Goeker M."/>
        </authorList>
    </citation>
    <scope>NUCLEOTIDE SEQUENCE [LARGE SCALE GENOMIC DNA]</scope>
    <source>
        <strain evidence="2 3">DSM 22554</strain>
    </source>
</reference>
<evidence type="ECO:0000313" key="3">
    <source>
        <dbReference type="Proteomes" id="UP000294616"/>
    </source>
</evidence>
<dbReference type="EMBL" id="SMGO01000001">
    <property type="protein sequence ID" value="TCK84835.1"/>
    <property type="molecule type" value="Genomic_DNA"/>
</dbReference>
<feature type="chain" id="PRO_5020758276" description="YD repeat-containing protein" evidence="1">
    <location>
        <begin position="22"/>
        <end position="276"/>
    </location>
</feature>
<evidence type="ECO:0008006" key="4">
    <source>
        <dbReference type="Google" id="ProtNLM"/>
    </source>
</evidence>
<dbReference type="OrthoDB" id="1444189at2"/>
<sequence>MKKVLLFLSVVLLSVSCSKNTVDPDPPIGPLSPPLPPATESNTLPVKVVLELEGKTKTYNFSYVSNTKKLEKITTSEERIESYEYEGDLITKIQYREGDYNTYEYENSILVREFEYRGSKQISKLEFGYLNNNAFTIKPYANKDGEWILDNSEGGDVSVEFDSNGNLLKGETELGDMGHLKINVTYDDKNSPIVNIPGWSKINILGGVPLGDNIDFVDIIGRRNNPSKVTITSEGGNMDFTYTYEFNDTDNPKFPTKISGKQNNVTLFSATITYKK</sequence>
<comment type="caution">
    <text evidence="2">The sequence shown here is derived from an EMBL/GenBank/DDBJ whole genome shotgun (WGS) entry which is preliminary data.</text>
</comment>
<evidence type="ECO:0000256" key="1">
    <source>
        <dbReference type="SAM" id="SignalP"/>
    </source>
</evidence>
<protein>
    <recommendedName>
        <fullName evidence="4">YD repeat-containing protein</fullName>
    </recommendedName>
</protein>
<evidence type="ECO:0000313" key="2">
    <source>
        <dbReference type="EMBL" id="TCK84835.1"/>
    </source>
</evidence>